<feature type="compositionally biased region" description="Polar residues" evidence="1">
    <location>
        <begin position="409"/>
        <end position="419"/>
    </location>
</feature>
<feature type="compositionally biased region" description="Basic and acidic residues" evidence="1">
    <location>
        <begin position="508"/>
        <end position="525"/>
    </location>
</feature>
<evidence type="ECO:0000313" key="2">
    <source>
        <dbReference type="EMBL" id="GMM49094.1"/>
    </source>
</evidence>
<feature type="compositionally biased region" description="Pro residues" evidence="1">
    <location>
        <begin position="243"/>
        <end position="252"/>
    </location>
</feature>
<feature type="compositionally biased region" description="Polar residues" evidence="1">
    <location>
        <begin position="436"/>
        <end position="451"/>
    </location>
</feature>
<feature type="compositionally biased region" description="Low complexity" evidence="1">
    <location>
        <begin position="164"/>
        <end position="174"/>
    </location>
</feature>
<dbReference type="InterPro" id="IPR021216">
    <property type="entry name" value="DUF2722"/>
</dbReference>
<evidence type="ECO:0000256" key="1">
    <source>
        <dbReference type="SAM" id="MobiDB-lite"/>
    </source>
</evidence>
<feature type="compositionally biased region" description="Low complexity" evidence="1">
    <location>
        <begin position="139"/>
        <end position="154"/>
    </location>
</feature>
<keyword evidence="3" id="KW-1185">Reference proteome</keyword>
<feature type="region of interest" description="Disordered" evidence="1">
    <location>
        <begin position="235"/>
        <end position="279"/>
    </location>
</feature>
<evidence type="ECO:0000313" key="3">
    <source>
        <dbReference type="Proteomes" id="UP001362899"/>
    </source>
</evidence>
<gene>
    <name evidence="2" type="ORF">DASB73_000520</name>
</gene>
<dbReference type="AlphaFoldDB" id="A0AAV5RC92"/>
<feature type="region of interest" description="Disordered" evidence="1">
    <location>
        <begin position="27"/>
        <end position="64"/>
    </location>
</feature>
<sequence length="540" mass="57974">MPSDPGFLHPRHLLLAPCYSVSKISAHPPTLQDAPASPPAPSTPVDSSSAQVTRPAPGHADTAAGGLARSLGVESWPYGEAALVEALKAHCASEQSRQELYRLERTSKLLEVLNLAAQMGVPGTDIHSVFECPQPQLPLQTQSQQPQGNPGPLLRSFYPNQTRQQQQQQQQQQQLLGRPGPVVHVPADASTPFQHRPHSSVSELDSRSMDSYALDSSVSERFVLGHVPSASAAPAFGSQSPGVPLPPGPGSPQVPLKVPQNFVFPPNYPSPRASASSQISLPPLAESLAQNSQNLPTMPPMPTMTGMPTMPPMQHPQSGPAPTVQPSVSTPSGSNGPSGSPGRSPMHSTPGQHYKRRSRQSQSSQGQLASPASPGPGNRLSRVKVRPHRYSQSASDLQIHQWNPNLINIDNRWKTNSSPKFKDKRHEEGLPPSKQHVASSSNESIQRSPTISPLPQQPQQTMQPIQPLQPLQPSHSQSSVVAAHNNKRRSAGHAHRSSVTFTPMKVPDLSHKDDTESDKSTLQHDEGVAVLASLASNHQK</sequence>
<proteinExistence type="predicted"/>
<comment type="caution">
    <text evidence="2">The sequence shown here is derived from an EMBL/GenBank/DDBJ whole genome shotgun (WGS) entry which is preliminary data.</text>
</comment>
<reference evidence="2 3" key="1">
    <citation type="journal article" date="2023" name="Elife">
        <title>Identification of key yeast species and microbe-microbe interactions impacting larval growth of Drosophila in the wild.</title>
        <authorList>
            <person name="Mure A."/>
            <person name="Sugiura Y."/>
            <person name="Maeda R."/>
            <person name="Honda K."/>
            <person name="Sakurai N."/>
            <person name="Takahashi Y."/>
            <person name="Watada M."/>
            <person name="Katoh T."/>
            <person name="Gotoh A."/>
            <person name="Gotoh Y."/>
            <person name="Taniguchi I."/>
            <person name="Nakamura K."/>
            <person name="Hayashi T."/>
            <person name="Katayama T."/>
            <person name="Uemura T."/>
            <person name="Hattori Y."/>
        </authorList>
    </citation>
    <scope>NUCLEOTIDE SEQUENCE [LARGE SCALE GENOMIC DNA]</scope>
    <source>
        <strain evidence="2 3">SB-73</strain>
    </source>
</reference>
<feature type="compositionally biased region" description="Basic and acidic residues" evidence="1">
    <location>
        <begin position="420"/>
        <end position="429"/>
    </location>
</feature>
<feature type="region of interest" description="Disordered" evidence="1">
    <location>
        <begin position="409"/>
        <end position="525"/>
    </location>
</feature>
<feature type="compositionally biased region" description="Low complexity" evidence="1">
    <location>
        <begin position="453"/>
        <end position="479"/>
    </location>
</feature>
<feature type="region of interest" description="Disordered" evidence="1">
    <location>
        <begin position="291"/>
        <end position="397"/>
    </location>
</feature>
<dbReference type="Proteomes" id="UP001362899">
    <property type="component" value="Unassembled WGS sequence"/>
</dbReference>
<feature type="compositionally biased region" description="Low complexity" evidence="1">
    <location>
        <begin position="326"/>
        <end position="348"/>
    </location>
</feature>
<dbReference type="Pfam" id="PF10846">
    <property type="entry name" value="DUF2722"/>
    <property type="match status" value="1"/>
</dbReference>
<accession>A0AAV5RC92</accession>
<feature type="region of interest" description="Disordered" evidence="1">
    <location>
        <begin position="139"/>
        <end position="207"/>
    </location>
</feature>
<name>A0AAV5RC92_STABA</name>
<organism evidence="2 3">
    <name type="scientific">Starmerella bacillaris</name>
    <name type="common">Yeast</name>
    <name type="synonym">Candida zemplinina</name>
    <dbReference type="NCBI Taxonomy" id="1247836"/>
    <lineage>
        <taxon>Eukaryota</taxon>
        <taxon>Fungi</taxon>
        <taxon>Dikarya</taxon>
        <taxon>Ascomycota</taxon>
        <taxon>Saccharomycotina</taxon>
        <taxon>Dipodascomycetes</taxon>
        <taxon>Dipodascales</taxon>
        <taxon>Trichomonascaceae</taxon>
        <taxon>Starmerella</taxon>
    </lineage>
</organism>
<protein>
    <submittedName>
        <fullName evidence="2">Uncharacterized protein</fullName>
    </submittedName>
</protein>
<dbReference type="EMBL" id="BTGC01000001">
    <property type="protein sequence ID" value="GMM49094.1"/>
    <property type="molecule type" value="Genomic_DNA"/>
</dbReference>
<feature type="compositionally biased region" description="Basic residues" evidence="1">
    <location>
        <begin position="485"/>
        <end position="496"/>
    </location>
</feature>